<comment type="catalytic activity">
    <reaction evidence="1">
        <text>GDP-alpha-D-glucose + phosphate = alpha-D-glucose 1-phosphate + GDP + H(+)</text>
        <dbReference type="Rhea" id="RHEA:30387"/>
        <dbReference type="ChEBI" id="CHEBI:15378"/>
        <dbReference type="ChEBI" id="CHEBI:43474"/>
        <dbReference type="ChEBI" id="CHEBI:58189"/>
        <dbReference type="ChEBI" id="CHEBI:58601"/>
        <dbReference type="ChEBI" id="CHEBI:62230"/>
        <dbReference type="EC" id="2.7.7.78"/>
    </reaction>
</comment>
<dbReference type="InterPro" id="IPR026506">
    <property type="entry name" value="GDPGP"/>
</dbReference>
<dbReference type="GO" id="GO:0005737">
    <property type="term" value="C:cytoplasm"/>
    <property type="evidence" value="ECO:0007669"/>
    <property type="project" value="UniProtKB-SubCell"/>
</dbReference>
<evidence type="ECO:0000313" key="16">
    <source>
        <dbReference type="Proteomes" id="UP001430953"/>
    </source>
</evidence>
<evidence type="ECO:0000256" key="3">
    <source>
        <dbReference type="ARBA" id="ARBA00004496"/>
    </source>
</evidence>
<accession>A0AAW2FV24</accession>
<dbReference type="PANTHER" id="PTHR20884:SF8">
    <property type="entry name" value="GDP-D-GLUCOSE PHOSPHORYLASE 1"/>
    <property type="match status" value="1"/>
</dbReference>
<comment type="function">
    <text evidence="2">Specific and highly efficient GDP-D-glucose phosphorylase regulating the levels of GDP-D-glucose in cells.</text>
</comment>
<evidence type="ECO:0000313" key="15">
    <source>
        <dbReference type="EMBL" id="KAL0117750.1"/>
    </source>
</evidence>
<comment type="similarity">
    <text evidence="4">Belongs to the GDPGP1 family.</text>
</comment>
<evidence type="ECO:0000256" key="1">
    <source>
        <dbReference type="ARBA" id="ARBA00000063"/>
    </source>
</evidence>
<dbReference type="EMBL" id="JADYXP020000008">
    <property type="protein sequence ID" value="KAL0117750.1"/>
    <property type="molecule type" value="Genomic_DNA"/>
</dbReference>
<dbReference type="Pfam" id="PF26216">
    <property type="entry name" value="GDPGP1_C"/>
    <property type="match status" value="1"/>
</dbReference>
<evidence type="ECO:0000256" key="6">
    <source>
        <dbReference type="ARBA" id="ARBA00018857"/>
    </source>
</evidence>
<dbReference type="GO" id="GO:0006006">
    <property type="term" value="P:glucose metabolic process"/>
    <property type="evidence" value="ECO:0007669"/>
    <property type="project" value="TreeGrafter"/>
</dbReference>
<evidence type="ECO:0000256" key="9">
    <source>
        <dbReference type="ARBA" id="ARBA00022679"/>
    </source>
</evidence>
<dbReference type="InterPro" id="IPR058865">
    <property type="entry name" value="GDPGP1_C"/>
</dbReference>
<dbReference type="InterPro" id="IPR058866">
    <property type="entry name" value="GDPGP1_N"/>
</dbReference>
<dbReference type="GO" id="GO:0000166">
    <property type="term" value="F:nucleotide binding"/>
    <property type="evidence" value="ECO:0007669"/>
    <property type="project" value="UniProtKB-KW"/>
</dbReference>
<dbReference type="EC" id="2.7.7.78" evidence="5"/>
<dbReference type="AlphaFoldDB" id="A0AAW2FV24"/>
<feature type="domain" description="GDPGP1-like N-terminal" evidence="14">
    <location>
        <begin position="31"/>
        <end position="186"/>
    </location>
</feature>
<keyword evidence="10" id="KW-0548">Nucleotidyltransferase</keyword>
<dbReference type="PANTHER" id="PTHR20884">
    <property type="entry name" value="GDP-D-GLUCOSE PHOSPHORYLASE 1"/>
    <property type="match status" value="1"/>
</dbReference>
<dbReference type="GO" id="GO:0080048">
    <property type="term" value="F:GDP-D-glucose phosphorylase activity"/>
    <property type="evidence" value="ECO:0007669"/>
    <property type="project" value="UniProtKB-EC"/>
</dbReference>
<organism evidence="15 16">
    <name type="scientific">Cardiocondyla obscurior</name>
    <dbReference type="NCBI Taxonomy" id="286306"/>
    <lineage>
        <taxon>Eukaryota</taxon>
        <taxon>Metazoa</taxon>
        <taxon>Ecdysozoa</taxon>
        <taxon>Arthropoda</taxon>
        <taxon>Hexapoda</taxon>
        <taxon>Insecta</taxon>
        <taxon>Pterygota</taxon>
        <taxon>Neoptera</taxon>
        <taxon>Endopterygota</taxon>
        <taxon>Hymenoptera</taxon>
        <taxon>Apocrita</taxon>
        <taxon>Aculeata</taxon>
        <taxon>Formicoidea</taxon>
        <taxon>Formicidae</taxon>
        <taxon>Myrmicinae</taxon>
        <taxon>Cardiocondyla</taxon>
    </lineage>
</organism>
<keyword evidence="11" id="KW-0547">Nucleotide-binding</keyword>
<dbReference type="GO" id="GO:0016787">
    <property type="term" value="F:hydrolase activity"/>
    <property type="evidence" value="ECO:0007669"/>
    <property type="project" value="UniProtKB-KW"/>
</dbReference>
<evidence type="ECO:0000256" key="10">
    <source>
        <dbReference type="ARBA" id="ARBA00022695"/>
    </source>
</evidence>
<dbReference type="Pfam" id="PF26217">
    <property type="entry name" value="GDPGP1_N"/>
    <property type="match status" value="1"/>
</dbReference>
<evidence type="ECO:0000256" key="4">
    <source>
        <dbReference type="ARBA" id="ARBA00006451"/>
    </source>
</evidence>
<dbReference type="GO" id="GO:0005085">
    <property type="term" value="F:guanyl-nucleotide exchange factor activity"/>
    <property type="evidence" value="ECO:0007669"/>
    <property type="project" value="UniProtKB-KW"/>
</dbReference>
<feature type="domain" description="GDPGP1-like C-terminal" evidence="13">
    <location>
        <begin position="205"/>
        <end position="322"/>
    </location>
</feature>
<evidence type="ECO:0000259" key="13">
    <source>
        <dbReference type="Pfam" id="PF26216"/>
    </source>
</evidence>
<evidence type="ECO:0000256" key="8">
    <source>
        <dbReference type="ARBA" id="ARBA00022658"/>
    </source>
</evidence>
<comment type="caution">
    <text evidence="15">The sequence shown here is derived from an EMBL/GenBank/DDBJ whole genome shotgun (WGS) entry which is preliminary data.</text>
</comment>
<name>A0AAW2FV24_9HYME</name>
<evidence type="ECO:0000256" key="11">
    <source>
        <dbReference type="ARBA" id="ARBA00022741"/>
    </source>
</evidence>
<keyword evidence="12" id="KW-0378">Hydrolase</keyword>
<protein>
    <recommendedName>
        <fullName evidence="6">GDP-D-glucose phosphorylase 1</fullName>
        <ecNumber evidence="5">2.7.7.78</ecNumber>
    </recommendedName>
</protein>
<proteinExistence type="inferred from homology"/>
<keyword evidence="8" id="KW-0344">Guanine-nucleotide releasing factor</keyword>
<evidence type="ECO:0000256" key="2">
    <source>
        <dbReference type="ARBA" id="ARBA00003049"/>
    </source>
</evidence>
<keyword evidence="16" id="KW-1185">Reference proteome</keyword>
<evidence type="ECO:0000259" key="14">
    <source>
        <dbReference type="Pfam" id="PF26217"/>
    </source>
</evidence>
<evidence type="ECO:0000256" key="7">
    <source>
        <dbReference type="ARBA" id="ARBA00022490"/>
    </source>
</evidence>
<gene>
    <name evidence="15" type="ORF">PUN28_008862</name>
</gene>
<evidence type="ECO:0000256" key="5">
    <source>
        <dbReference type="ARBA" id="ARBA00012507"/>
    </source>
</evidence>
<sequence>MSSHKEIGTFIYDTKDFNFSVNSSKENGSLFDNVLQHMWKEAEEIKVFRYILNIRESKVVKGKYRFLVQLNPDRAQLRRTPESITSILQPFNSTNFNFTKLTRREILFDIGAHGTNDTVAFNISPMEQSHCLLITERLKCLPQIVTEYSLHKIIELCLLSNLWYFRAALNGLCAHASVNHLHWHFYYLKSEMLLEYIDVCSYISNIYLLVDYPAKGFCLKLSDFKSIEDFVSRTFLVVNFLQLRQMPHNIFITRAKPRSGDELYNDIRIYIWARKPLPGIKNTTGFVPGACELFGHLSVSDENIYNSLTEDDIIKTLNNITEEYFLLMKDELKNYIEERNIL</sequence>
<reference evidence="15 16" key="1">
    <citation type="submission" date="2023-03" db="EMBL/GenBank/DDBJ databases">
        <title>High recombination rates correlate with genetic variation in Cardiocondyla obscurior ants.</title>
        <authorList>
            <person name="Errbii M."/>
        </authorList>
    </citation>
    <scope>NUCLEOTIDE SEQUENCE [LARGE SCALE GENOMIC DNA]</scope>
    <source>
        <strain evidence="15">Alpha-2009</strain>
        <tissue evidence="15">Whole body</tissue>
    </source>
</reference>
<keyword evidence="9" id="KW-0808">Transferase</keyword>
<evidence type="ECO:0000256" key="12">
    <source>
        <dbReference type="ARBA" id="ARBA00022801"/>
    </source>
</evidence>
<comment type="subcellular location">
    <subcellularLocation>
        <location evidence="3">Cytoplasm</location>
    </subcellularLocation>
</comment>
<keyword evidence="7" id="KW-0963">Cytoplasm</keyword>
<dbReference type="Proteomes" id="UP001430953">
    <property type="component" value="Unassembled WGS sequence"/>
</dbReference>